<dbReference type="PANTHER" id="PTHR35936:SF17">
    <property type="entry name" value="ARGININE-BINDING EXTRACELLULAR PROTEIN ARTP"/>
    <property type="match status" value="1"/>
</dbReference>
<dbReference type="InterPro" id="IPR014337">
    <property type="entry name" value="Ectoine_EhuB"/>
</dbReference>
<dbReference type="EMBL" id="CP006585">
    <property type="protein sequence ID" value="AGW12442.1"/>
    <property type="molecule type" value="Genomic_DNA"/>
</dbReference>
<evidence type="ECO:0000313" key="5">
    <source>
        <dbReference type="Proteomes" id="UP000016587"/>
    </source>
</evidence>
<keyword evidence="5" id="KW-1185">Reference proteome</keyword>
<dbReference type="HOGENOM" id="CLU_019602_2_0_7"/>
<dbReference type="GO" id="GO:0051470">
    <property type="term" value="P:ectoine transmembrane transport"/>
    <property type="evidence" value="ECO:0007669"/>
    <property type="project" value="InterPro"/>
</dbReference>
<organism evidence="4 5">
    <name type="scientific">Megalodesulfovibrio gigas (strain ATCC 19364 / DSM 1382 / NCIMB 9332 / VKM B-1759)</name>
    <name type="common">Desulfovibrio gigas</name>
    <dbReference type="NCBI Taxonomy" id="1121448"/>
    <lineage>
        <taxon>Bacteria</taxon>
        <taxon>Pseudomonadati</taxon>
        <taxon>Thermodesulfobacteriota</taxon>
        <taxon>Desulfovibrionia</taxon>
        <taxon>Desulfovibrionales</taxon>
        <taxon>Desulfovibrionaceae</taxon>
        <taxon>Megalodesulfovibrio</taxon>
    </lineage>
</organism>
<accession>T2G950</accession>
<dbReference type="SMART" id="SM00062">
    <property type="entry name" value="PBPb"/>
    <property type="match status" value="1"/>
</dbReference>
<keyword evidence="1" id="KW-0732">Signal</keyword>
<dbReference type="Gene3D" id="3.40.190.10">
    <property type="entry name" value="Periplasmic binding protein-like II"/>
    <property type="match status" value="2"/>
</dbReference>
<dbReference type="STRING" id="1121448.DGI_0534"/>
<sequence length="361" mass="39341">MPYSGRTVCEEGKMAGTGSQAASWNGRAGCGEGGARANPLPASRRAAPQRRGEIFVLDTFRRAAQPSIFPWRSLTGWAGLMLCAVAAVGAAVWLLSGRPWDRSLARLVDAGVIRIGYANEAPYAFLRPDGEVSGHGPELARRIVEHLGIERVEWRVTDFSALIAELEDGHIDVIAAGMFITQERARRVQFSEPIFRVEQALLVAKGNPKGLHSYADALTRPDVKLAVLSGAVEAELLQRLGVPDAQRVLLPDVATGRAAVETGLADGLALTSPTIEWMVRHDYTGKTARAAPFRQTILGQESGHGYGAFAFRKEDRALLEAWNAAQGELLYGRDFQMLIEEFGFTRNELPGPVRTREILSR</sequence>
<reference evidence="4 5" key="1">
    <citation type="journal article" date="2013" name="J. Bacteriol.">
        <title>Roles of HynAB and Ech, the only two hydrogenases found in the model sulfate reducer Desulfovibrio gigas.</title>
        <authorList>
            <person name="Morais-Silva F.O."/>
            <person name="Santos C.I."/>
            <person name="Rodrigues R."/>
            <person name="Pereira I.A."/>
            <person name="Rodrigues-Pousada C."/>
        </authorList>
    </citation>
    <scope>NUCLEOTIDE SEQUENCE [LARGE SCALE GENOMIC DNA]</scope>
    <source>
        <strain evidence="5">ATCC 19364 / DSM 1382 / NCIMB 9332 / VKM B-1759</strain>
    </source>
</reference>
<protein>
    <submittedName>
        <fullName evidence="4">Putative family 3 extracellular solute-binding protein</fullName>
    </submittedName>
</protein>
<keyword evidence="2" id="KW-1133">Transmembrane helix</keyword>
<dbReference type="PANTHER" id="PTHR35936">
    <property type="entry name" value="MEMBRANE-BOUND LYTIC MUREIN TRANSGLYCOSYLASE F"/>
    <property type="match status" value="1"/>
</dbReference>
<dbReference type="Pfam" id="PF00497">
    <property type="entry name" value="SBP_bac_3"/>
    <property type="match status" value="1"/>
</dbReference>
<reference evidence="5" key="2">
    <citation type="submission" date="2013-07" db="EMBL/GenBank/DDBJ databases">
        <authorList>
            <person name="Morais-Silva F.O."/>
            <person name="Rezende A.M."/>
            <person name="Pimentel C."/>
            <person name="Resende D.M."/>
            <person name="Santos C.I."/>
            <person name="Clemente C."/>
            <person name="de Oliveira L.M."/>
            <person name="da Silva S.M."/>
            <person name="Costa D.A."/>
            <person name="Varela-Raposo A."/>
            <person name="Horacio E.C.A."/>
            <person name="Matos M."/>
            <person name="Flores O."/>
            <person name="Ruiz J.C."/>
            <person name="Rodrigues-Pousada C."/>
        </authorList>
    </citation>
    <scope>NUCLEOTIDE SEQUENCE [LARGE SCALE GENOMIC DNA]</scope>
    <source>
        <strain evidence="5">ATCC 19364 / DSM 1382 / NCIMB 9332 / VKM B-1759</strain>
    </source>
</reference>
<dbReference type="PATRIC" id="fig|1121448.10.peg.528"/>
<dbReference type="KEGG" id="dgg:DGI_0534"/>
<dbReference type="InterPro" id="IPR001638">
    <property type="entry name" value="Solute-binding_3/MltF_N"/>
</dbReference>
<dbReference type="AlphaFoldDB" id="T2G950"/>
<proteinExistence type="predicted"/>
<dbReference type="Proteomes" id="UP000016587">
    <property type="component" value="Chromosome"/>
</dbReference>
<evidence type="ECO:0000259" key="3">
    <source>
        <dbReference type="SMART" id="SM00062"/>
    </source>
</evidence>
<keyword evidence="2" id="KW-0472">Membrane</keyword>
<dbReference type="NCBIfam" id="TIGR02995">
    <property type="entry name" value="ectoine_ehuB"/>
    <property type="match status" value="1"/>
</dbReference>
<feature type="transmembrane region" description="Helical" evidence="2">
    <location>
        <begin position="76"/>
        <end position="96"/>
    </location>
</feature>
<name>T2G950_MEGG1</name>
<evidence type="ECO:0000256" key="1">
    <source>
        <dbReference type="ARBA" id="ARBA00022729"/>
    </source>
</evidence>
<evidence type="ECO:0000256" key="2">
    <source>
        <dbReference type="SAM" id="Phobius"/>
    </source>
</evidence>
<evidence type="ECO:0000313" key="4">
    <source>
        <dbReference type="EMBL" id="AGW12442.1"/>
    </source>
</evidence>
<keyword evidence="2" id="KW-0812">Transmembrane</keyword>
<dbReference type="eggNOG" id="COG0834">
    <property type="taxonomic scope" value="Bacteria"/>
</dbReference>
<dbReference type="SUPFAM" id="SSF53850">
    <property type="entry name" value="Periplasmic binding protein-like II"/>
    <property type="match status" value="1"/>
</dbReference>
<gene>
    <name evidence="4" type="ORF">DGI_0534</name>
</gene>
<feature type="domain" description="Solute-binding protein family 3/N-terminal" evidence="3">
    <location>
        <begin position="112"/>
        <end position="346"/>
    </location>
</feature>
<dbReference type="GO" id="GO:0033294">
    <property type="term" value="F:ectoine binding"/>
    <property type="evidence" value="ECO:0007669"/>
    <property type="project" value="InterPro"/>
</dbReference>